<organism evidence="6">
    <name type="scientific">marine sediment metagenome</name>
    <dbReference type="NCBI Taxonomy" id="412755"/>
    <lineage>
        <taxon>unclassified sequences</taxon>
        <taxon>metagenomes</taxon>
        <taxon>ecological metagenomes</taxon>
    </lineage>
</organism>
<evidence type="ECO:0008006" key="7">
    <source>
        <dbReference type="Google" id="ProtNLM"/>
    </source>
</evidence>
<dbReference type="AlphaFoldDB" id="X0Y2J0"/>
<dbReference type="PANTHER" id="PTHR46383">
    <property type="entry name" value="ASPARTATE AMINOTRANSFERASE"/>
    <property type="match status" value="1"/>
</dbReference>
<reference evidence="6" key="1">
    <citation type="journal article" date="2014" name="Front. Microbiol.">
        <title>High frequency of phylogenetically diverse reductive dehalogenase-homologous genes in deep subseafloor sedimentary metagenomes.</title>
        <authorList>
            <person name="Kawai M."/>
            <person name="Futagami T."/>
            <person name="Toyoda A."/>
            <person name="Takaki Y."/>
            <person name="Nishi S."/>
            <person name="Hori S."/>
            <person name="Arai W."/>
            <person name="Tsubouchi T."/>
            <person name="Morono Y."/>
            <person name="Uchiyama I."/>
            <person name="Ito T."/>
            <person name="Fujiyama A."/>
            <person name="Inagaki F."/>
            <person name="Takami H."/>
        </authorList>
    </citation>
    <scope>NUCLEOTIDE SEQUENCE</scope>
    <source>
        <strain evidence="6">Expedition CK06-06</strain>
    </source>
</reference>
<sequence>MLQNLRSERINQLPPCIMAEFYDRLERLPSKEGLISLGVGEPGFPTPWHICEATIHGMEKGYTKYTGSLGMLELRQELSRYLKATEGL</sequence>
<accession>X0Y2J0</accession>
<evidence type="ECO:0000256" key="3">
    <source>
        <dbReference type="ARBA" id="ARBA00022576"/>
    </source>
</evidence>
<dbReference type="InterPro" id="IPR015421">
    <property type="entry name" value="PyrdxlP-dep_Trfase_major"/>
</dbReference>
<dbReference type="EMBL" id="BARS01041101">
    <property type="protein sequence ID" value="GAG41582.1"/>
    <property type="molecule type" value="Genomic_DNA"/>
</dbReference>
<gene>
    <name evidence="6" type="ORF">S01H1_62562</name>
</gene>
<keyword evidence="4" id="KW-0808">Transferase</keyword>
<dbReference type="GO" id="GO:0006520">
    <property type="term" value="P:amino acid metabolic process"/>
    <property type="evidence" value="ECO:0007669"/>
    <property type="project" value="InterPro"/>
</dbReference>
<dbReference type="PANTHER" id="PTHR46383:SF3">
    <property type="entry name" value="ASPARTATE AMINOTRANSFERASE-RELATED"/>
    <property type="match status" value="1"/>
</dbReference>
<comment type="cofactor">
    <cofactor evidence="1">
        <name>pyridoxal 5'-phosphate</name>
        <dbReference type="ChEBI" id="CHEBI:597326"/>
    </cofactor>
</comment>
<dbReference type="Gene3D" id="3.90.1150.10">
    <property type="entry name" value="Aspartate Aminotransferase, domain 1"/>
    <property type="match status" value="1"/>
</dbReference>
<feature type="non-terminal residue" evidence="6">
    <location>
        <position position="88"/>
    </location>
</feature>
<dbReference type="InterPro" id="IPR015422">
    <property type="entry name" value="PyrdxlP-dep_Trfase_small"/>
</dbReference>
<protein>
    <recommendedName>
        <fullName evidence="7">Aminotransferase class I/classII domain-containing protein</fullName>
    </recommendedName>
</protein>
<evidence type="ECO:0000256" key="4">
    <source>
        <dbReference type="ARBA" id="ARBA00022679"/>
    </source>
</evidence>
<comment type="caution">
    <text evidence="6">The sequence shown here is derived from an EMBL/GenBank/DDBJ whole genome shotgun (WGS) entry which is preliminary data.</text>
</comment>
<dbReference type="InterPro" id="IPR015424">
    <property type="entry name" value="PyrdxlP-dep_Trfase"/>
</dbReference>
<dbReference type="Gene3D" id="3.40.640.10">
    <property type="entry name" value="Type I PLP-dependent aspartate aminotransferase-like (Major domain)"/>
    <property type="match status" value="1"/>
</dbReference>
<evidence type="ECO:0000313" key="6">
    <source>
        <dbReference type="EMBL" id="GAG41582.1"/>
    </source>
</evidence>
<keyword evidence="5" id="KW-0663">Pyridoxal phosphate</keyword>
<comment type="similarity">
    <text evidence="2">Belongs to the class-I pyridoxal-phosphate-dependent aminotransferase family.</text>
</comment>
<keyword evidence="3" id="KW-0032">Aminotransferase</keyword>
<dbReference type="SUPFAM" id="SSF53383">
    <property type="entry name" value="PLP-dependent transferases"/>
    <property type="match status" value="1"/>
</dbReference>
<dbReference type="InterPro" id="IPR050596">
    <property type="entry name" value="AspAT/PAT-like"/>
</dbReference>
<proteinExistence type="inferred from homology"/>
<dbReference type="GO" id="GO:0008483">
    <property type="term" value="F:transaminase activity"/>
    <property type="evidence" value="ECO:0007669"/>
    <property type="project" value="UniProtKB-KW"/>
</dbReference>
<evidence type="ECO:0000256" key="1">
    <source>
        <dbReference type="ARBA" id="ARBA00001933"/>
    </source>
</evidence>
<name>X0Y2J0_9ZZZZ</name>
<evidence type="ECO:0000256" key="2">
    <source>
        <dbReference type="ARBA" id="ARBA00007441"/>
    </source>
</evidence>
<evidence type="ECO:0000256" key="5">
    <source>
        <dbReference type="ARBA" id="ARBA00022898"/>
    </source>
</evidence>